<evidence type="ECO:0000313" key="2">
    <source>
        <dbReference type="Proteomes" id="UP000579812"/>
    </source>
</evidence>
<organism evidence="1 2">
    <name type="scientific">Onychostoma macrolepis</name>
    <dbReference type="NCBI Taxonomy" id="369639"/>
    <lineage>
        <taxon>Eukaryota</taxon>
        <taxon>Metazoa</taxon>
        <taxon>Chordata</taxon>
        <taxon>Craniata</taxon>
        <taxon>Vertebrata</taxon>
        <taxon>Euteleostomi</taxon>
        <taxon>Actinopterygii</taxon>
        <taxon>Neopterygii</taxon>
        <taxon>Teleostei</taxon>
        <taxon>Ostariophysi</taxon>
        <taxon>Cypriniformes</taxon>
        <taxon>Cyprinidae</taxon>
        <taxon>Acrossocheilinae</taxon>
        <taxon>Onychostoma</taxon>
    </lineage>
</organism>
<dbReference type="AlphaFoldDB" id="A0A7J6D670"/>
<keyword evidence="2" id="KW-1185">Reference proteome</keyword>
<reference evidence="1 2" key="1">
    <citation type="submission" date="2020-04" db="EMBL/GenBank/DDBJ databases">
        <title>Chromosome-level genome assembly of a cyprinid fish Onychostoma macrolepis by integration of Nanopore Sequencing, Bionano and Hi-C technology.</title>
        <authorList>
            <person name="Wang D."/>
        </authorList>
    </citation>
    <scope>NUCLEOTIDE SEQUENCE [LARGE SCALE GENOMIC DNA]</scope>
    <source>
        <strain evidence="1">SWU-2019</strain>
        <tissue evidence="1">Muscle</tissue>
    </source>
</reference>
<protein>
    <submittedName>
        <fullName evidence="1">Uncharacterized protein</fullName>
    </submittedName>
</protein>
<name>A0A7J6D670_9TELE</name>
<evidence type="ECO:0000313" key="1">
    <source>
        <dbReference type="EMBL" id="KAF4114474.1"/>
    </source>
</evidence>
<comment type="caution">
    <text evidence="1">The sequence shown here is derived from an EMBL/GenBank/DDBJ whole genome shotgun (WGS) entry which is preliminary data.</text>
</comment>
<gene>
    <name evidence="1" type="ORF">G5714_004697</name>
</gene>
<sequence>MLWQQRERADVVLRSRGLLESGVGWTDVVDEWRGGGKVKVQTPGEIQRSRSLPSVEAGRYVIHGVREREEALMMTDAVALHHCRQGRGCKRAEMSELMLAQTPRTSLSPTSEVLPIFFSRPDQRPSAAASDLVSFGGSEDEVLDDSVSLAASDAEDLSW</sequence>
<proteinExistence type="predicted"/>
<accession>A0A7J6D670</accession>
<dbReference type="Proteomes" id="UP000579812">
    <property type="component" value="Unassembled WGS sequence"/>
</dbReference>
<dbReference type="EMBL" id="JAAMOB010000004">
    <property type="protein sequence ID" value="KAF4114474.1"/>
    <property type="molecule type" value="Genomic_DNA"/>
</dbReference>